<evidence type="ECO:0000313" key="3">
    <source>
        <dbReference type="Proteomes" id="UP001428817"/>
    </source>
</evidence>
<name>A0ABP9R481_9PSEU</name>
<keyword evidence="3" id="KW-1185">Reference proteome</keyword>
<comment type="caution">
    <text evidence="2">The sequence shown here is derived from an EMBL/GenBank/DDBJ whole genome shotgun (WGS) entry which is preliminary data.</text>
</comment>
<dbReference type="EMBL" id="BAABJP010000048">
    <property type="protein sequence ID" value="GAA5171529.1"/>
    <property type="molecule type" value="Genomic_DNA"/>
</dbReference>
<organism evidence="2 3">
    <name type="scientific">Pseudonocardia eucalypti</name>
    <dbReference type="NCBI Taxonomy" id="648755"/>
    <lineage>
        <taxon>Bacteria</taxon>
        <taxon>Bacillati</taxon>
        <taxon>Actinomycetota</taxon>
        <taxon>Actinomycetes</taxon>
        <taxon>Pseudonocardiales</taxon>
        <taxon>Pseudonocardiaceae</taxon>
        <taxon>Pseudonocardia</taxon>
    </lineage>
</organism>
<evidence type="ECO:0000313" key="2">
    <source>
        <dbReference type="EMBL" id="GAA5171529.1"/>
    </source>
</evidence>
<feature type="signal peptide" evidence="1">
    <location>
        <begin position="1"/>
        <end position="22"/>
    </location>
</feature>
<reference evidence="3" key="1">
    <citation type="journal article" date="2019" name="Int. J. Syst. Evol. Microbiol.">
        <title>The Global Catalogue of Microorganisms (GCM) 10K type strain sequencing project: providing services to taxonomists for standard genome sequencing and annotation.</title>
        <authorList>
            <consortium name="The Broad Institute Genomics Platform"/>
            <consortium name="The Broad Institute Genome Sequencing Center for Infectious Disease"/>
            <person name="Wu L."/>
            <person name="Ma J."/>
        </authorList>
    </citation>
    <scope>NUCLEOTIDE SEQUENCE [LARGE SCALE GENOMIC DNA]</scope>
    <source>
        <strain evidence="3">JCM 18303</strain>
    </source>
</reference>
<dbReference type="Proteomes" id="UP001428817">
    <property type="component" value="Unassembled WGS sequence"/>
</dbReference>
<feature type="chain" id="PRO_5045982635" description="Secreted protein" evidence="1">
    <location>
        <begin position="23"/>
        <end position="61"/>
    </location>
</feature>
<gene>
    <name evidence="2" type="ORF">GCM10023321_70230</name>
</gene>
<evidence type="ECO:0000256" key="1">
    <source>
        <dbReference type="SAM" id="SignalP"/>
    </source>
</evidence>
<accession>A0ABP9R481</accession>
<evidence type="ECO:0008006" key="4">
    <source>
        <dbReference type="Google" id="ProtNLM"/>
    </source>
</evidence>
<keyword evidence="1" id="KW-0732">Signal</keyword>
<proteinExistence type="predicted"/>
<protein>
    <recommendedName>
        <fullName evidence="4">Secreted protein</fullName>
    </recommendedName>
</protein>
<sequence>MTQFFAPLHVALACAWPGPALVAAITWTRPPPFSPSSEPCAYAFAQFAPARERSEVVASKA</sequence>